<dbReference type="InterPro" id="IPR035959">
    <property type="entry name" value="RutC-like_sf"/>
</dbReference>
<evidence type="ECO:0000313" key="4">
    <source>
        <dbReference type="Proteomes" id="UP000616724"/>
    </source>
</evidence>
<dbReference type="GO" id="GO:0050661">
    <property type="term" value="F:NADP binding"/>
    <property type="evidence" value="ECO:0007669"/>
    <property type="project" value="InterPro"/>
</dbReference>
<dbReference type="Pfam" id="PF01042">
    <property type="entry name" value="Ribonuc_L-PSP"/>
    <property type="match status" value="1"/>
</dbReference>
<evidence type="ECO:0000256" key="1">
    <source>
        <dbReference type="SAM" id="MobiDB-lite"/>
    </source>
</evidence>
<dbReference type="SUPFAM" id="SSF48179">
    <property type="entry name" value="6-phosphogluconate dehydrogenase C-terminal domain-like"/>
    <property type="match status" value="1"/>
</dbReference>
<keyword evidence="4" id="KW-1185">Reference proteome</keyword>
<dbReference type="AlphaFoldDB" id="A0A8J3RU52"/>
<comment type="caution">
    <text evidence="3">The sequence shown here is derived from an EMBL/GenBank/DDBJ whole genome shotgun (WGS) entry which is preliminary data.</text>
</comment>
<dbReference type="InterPro" id="IPR051265">
    <property type="entry name" value="HIBADH-related_NP60_sf"/>
</dbReference>
<organism evidence="3 4">
    <name type="scientific">Planobispora longispora</name>
    <dbReference type="NCBI Taxonomy" id="28887"/>
    <lineage>
        <taxon>Bacteria</taxon>
        <taxon>Bacillati</taxon>
        <taxon>Actinomycetota</taxon>
        <taxon>Actinomycetes</taxon>
        <taxon>Streptosporangiales</taxon>
        <taxon>Streptosporangiaceae</taxon>
        <taxon>Planobispora</taxon>
    </lineage>
</organism>
<dbReference type="PANTHER" id="PTHR43580">
    <property type="entry name" value="OXIDOREDUCTASE GLYR1-RELATED"/>
    <property type="match status" value="1"/>
</dbReference>
<dbReference type="Proteomes" id="UP000616724">
    <property type="component" value="Unassembled WGS sequence"/>
</dbReference>
<feature type="compositionally biased region" description="Low complexity" evidence="1">
    <location>
        <begin position="309"/>
        <end position="335"/>
    </location>
</feature>
<feature type="compositionally biased region" description="Basic and acidic residues" evidence="1">
    <location>
        <begin position="297"/>
        <end position="308"/>
    </location>
</feature>
<dbReference type="Pfam" id="PF03446">
    <property type="entry name" value="NAD_binding_2"/>
    <property type="match status" value="1"/>
</dbReference>
<gene>
    <name evidence="3" type="ORF">Plo01_71990</name>
</gene>
<dbReference type="SUPFAM" id="SSF55298">
    <property type="entry name" value="YjgF-like"/>
    <property type="match status" value="1"/>
</dbReference>
<dbReference type="InterPro" id="IPR036291">
    <property type="entry name" value="NAD(P)-bd_dom_sf"/>
</dbReference>
<evidence type="ECO:0000259" key="2">
    <source>
        <dbReference type="Pfam" id="PF03446"/>
    </source>
</evidence>
<proteinExistence type="predicted"/>
<dbReference type="Gene3D" id="3.30.1330.40">
    <property type="entry name" value="RutC-like"/>
    <property type="match status" value="1"/>
</dbReference>
<sequence length="466" mass="46781">MIAFLGLGLMGAPMARRLVEAGHKVTTWNRTPRAVEGAATAGTPAEAAAGAELVITVLSDPAAVTEVLTAATPGLRDGTLVVEMSTVGPAAVAALRDLLPAGVGLVDAPVLGSVGPARDGALTVLAGGLPADLARCRKVLGVFGEVRELGGPGAGAAMKLAVMSVLVPAQVLLAEAVAYGRAAGVDAGALLDVLDATPLGALAERVRPAAEGGAVGRRYGLGLAAKDLALAVKDLAVKDPAVKDPAEDLSAGNPAPAARRGLTLAAAAGERLAGAVSLGLGGEDLTAVFGHLAREARDPGDGAARRAADPTATELTETGPTATGASGAEAGAARRTGVEKINPESVPATNGLYSHATRTGNLLFVSGQVALDAAGNVLGEGDMTAQSERVMESLARILADQGCTFDDVTHIRTFLTDMSRLPEYGAVRRRFITGEPPASTTVEVSRLFRPGLLIEVEVTAAVPAGR</sequence>
<name>A0A8J3RU52_9ACTN</name>
<dbReference type="EMBL" id="BOOH01000064">
    <property type="protein sequence ID" value="GIH80770.1"/>
    <property type="molecule type" value="Genomic_DNA"/>
</dbReference>
<dbReference type="PROSITE" id="PS00895">
    <property type="entry name" value="3_HYDROXYISOBUT_DH"/>
    <property type="match status" value="1"/>
</dbReference>
<feature type="region of interest" description="Disordered" evidence="1">
    <location>
        <begin position="297"/>
        <end position="343"/>
    </location>
</feature>
<dbReference type="CDD" id="cd00448">
    <property type="entry name" value="YjgF_YER057c_UK114_family"/>
    <property type="match status" value="1"/>
</dbReference>
<evidence type="ECO:0000313" key="3">
    <source>
        <dbReference type="EMBL" id="GIH80770.1"/>
    </source>
</evidence>
<dbReference type="InterPro" id="IPR008927">
    <property type="entry name" value="6-PGluconate_DH-like_C_sf"/>
</dbReference>
<dbReference type="InterPro" id="IPR002204">
    <property type="entry name" value="3-OH-isobutyrate_DH-rel_CS"/>
</dbReference>
<dbReference type="PANTHER" id="PTHR43580:SF2">
    <property type="entry name" value="CYTOKINE-LIKE NUCLEAR FACTOR N-PAC"/>
    <property type="match status" value="1"/>
</dbReference>
<feature type="domain" description="6-phosphogluconate dehydrogenase NADP-binding" evidence="2">
    <location>
        <begin position="2"/>
        <end position="145"/>
    </location>
</feature>
<dbReference type="RefSeq" id="WP_203895191.1">
    <property type="nucleotide sequence ID" value="NZ_BOOH01000064.1"/>
</dbReference>
<protein>
    <recommendedName>
        <fullName evidence="2">6-phosphogluconate dehydrogenase NADP-binding domain-containing protein</fullName>
    </recommendedName>
</protein>
<dbReference type="SUPFAM" id="SSF51735">
    <property type="entry name" value="NAD(P)-binding Rossmann-fold domains"/>
    <property type="match status" value="1"/>
</dbReference>
<dbReference type="InterPro" id="IPR013328">
    <property type="entry name" value="6PGD_dom2"/>
</dbReference>
<reference evidence="3 4" key="1">
    <citation type="submission" date="2021-01" db="EMBL/GenBank/DDBJ databases">
        <title>Whole genome shotgun sequence of Planobispora longispora NBRC 13918.</title>
        <authorList>
            <person name="Komaki H."/>
            <person name="Tamura T."/>
        </authorList>
    </citation>
    <scope>NUCLEOTIDE SEQUENCE [LARGE SCALE GENOMIC DNA]</scope>
    <source>
        <strain evidence="3 4">NBRC 13918</strain>
    </source>
</reference>
<dbReference type="GO" id="GO:0016054">
    <property type="term" value="P:organic acid catabolic process"/>
    <property type="evidence" value="ECO:0007669"/>
    <property type="project" value="UniProtKB-ARBA"/>
</dbReference>
<dbReference type="Gene3D" id="3.40.50.720">
    <property type="entry name" value="NAD(P)-binding Rossmann-like Domain"/>
    <property type="match status" value="1"/>
</dbReference>
<accession>A0A8J3RU52</accession>
<dbReference type="Gene3D" id="1.10.1040.10">
    <property type="entry name" value="N-(1-d-carboxylethyl)-l-norvaline Dehydrogenase, domain 2"/>
    <property type="match status" value="1"/>
</dbReference>
<dbReference type="InterPro" id="IPR006175">
    <property type="entry name" value="YjgF/YER057c/UK114"/>
</dbReference>
<dbReference type="InterPro" id="IPR006115">
    <property type="entry name" value="6PGDH_NADP-bd"/>
</dbReference>
<dbReference type="GO" id="GO:0016491">
    <property type="term" value="F:oxidoreductase activity"/>
    <property type="evidence" value="ECO:0007669"/>
    <property type="project" value="InterPro"/>
</dbReference>